<dbReference type="Proteomes" id="UP000186817">
    <property type="component" value="Unassembled WGS sequence"/>
</dbReference>
<dbReference type="EMBL" id="LSRX01006090">
    <property type="protein sequence ID" value="OLP73196.1"/>
    <property type="molecule type" value="Genomic_DNA"/>
</dbReference>
<evidence type="ECO:0000313" key="1">
    <source>
        <dbReference type="EMBL" id="OLP73196.1"/>
    </source>
</evidence>
<proteinExistence type="predicted"/>
<evidence type="ECO:0000313" key="2">
    <source>
        <dbReference type="Proteomes" id="UP000186817"/>
    </source>
</evidence>
<gene>
    <name evidence="1" type="ORF">AK812_SmicGene47661</name>
</gene>
<name>A0A1Q9BR79_SYMMI</name>
<keyword evidence="2" id="KW-1185">Reference proteome</keyword>
<organism evidence="1 2">
    <name type="scientific">Symbiodinium microadriaticum</name>
    <name type="common">Dinoflagellate</name>
    <name type="synonym">Zooxanthella microadriatica</name>
    <dbReference type="NCBI Taxonomy" id="2951"/>
    <lineage>
        <taxon>Eukaryota</taxon>
        <taxon>Sar</taxon>
        <taxon>Alveolata</taxon>
        <taxon>Dinophyceae</taxon>
        <taxon>Suessiales</taxon>
        <taxon>Symbiodiniaceae</taxon>
        <taxon>Symbiodinium</taxon>
    </lineage>
</organism>
<reference evidence="1 2" key="1">
    <citation type="submission" date="2016-02" db="EMBL/GenBank/DDBJ databases">
        <title>Genome analysis of coral dinoflagellate symbionts highlights evolutionary adaptations to a symbiotic lifestyle.</title>
        <authorList>
            <person name="Aranda M."/>
            <person name="Li Y."/>
            <person name="Liew Y.J."/>
            <person name="Baumgarten S."/>
            <person name="Simakov O."/>
            <person name="Wilson M."/>
            <person name="Piel J."/>
            <person name="Ashoor H."/>
            <person name="Bougouffa S."/>
            <person name="Bajic V.B."/>
            <person name="Ryu T."/>
            <person name="Ravasi T."/>
            <person name="Bayer T."/>
            <person name="Micklem G."/>
            <person name="Kim H."/>
            <person name="Bhak J."/>
            <person name="Lajeunesse T.C."/>
            <person name="Voolstra C.R."/>
        </authorList>
    </citation>
    <scope>NUCLEOTIDE SEQUENCE [LARGE SCALE GENOMIC DNA]</scope>
    <source>
        <strain evidence="1 2">CCMP2467</strain>
    </source>
</reference>
<protein>
    <submittedName>
        <fullName evidence="1">Uncharacterized protein</fullName>
    </submittedName>
</protein>
<dbReference type="OrthoDB" id="10522577at2759"/>
<dbReference type="AlphaFoldDB" id="A0A1Q9BR79"/>
<sequence>MLLAKTHAAFYIRVTRYSADSEQSLKRRQMRKQKSDATVARFLREL</sequence>
<comment type="caution">
    <text evidence="1">The sequence shown here is derived from an EMBL/GenBank/DDBJ whole genome shotgun (WGS) entry which is preliminary data.</text>
</comment>
<feature type="non-terminal residue" evidence="1">
    <location>
        <position position="46"/>
    </location>
</feature>
<accession>A0A1Q9BR79</accession>